<proteinExistence type="predicted"/>
<feature type="domain" description="Replication-associated protein ORF2/G2P" evidence="1">
    <location>
        <begin position="95"/>
        <end position="194"/>
    </location>
</feature>
<dbReference type="AlphaFoldDB" id="X1PZM1"/>
<name>X1PZM1_9ZZZZ</name>
<dbReference type="InterPro" id="IPR056906">
    <property type="entry name" value="ORF2/G2P_dom"/>
</dbReference>
<comment type="caution">
    <text evidence="2">The sequence shown here is derived from an EMBL/GenBank/DDBJ whole genome shotgun (WGS) entry which is preliminary data.</text>
</comment>
<dbReference type="Pfam" id="PF23343">
    <property type="entry name" value="REP_ORF2-G2P"/>
    <property type="match status" value="1"/>
</dbReference>
<evidence type="ECO:0000259" key="1">
    <source>
        <dbReference type="Pfam" id="PF23343"/>
    </source>
</evidence>
<sequence>MTTVAITKQNKTFVLDCQVELERTPEAVAVSDEGQGAGLKSCPLSKTNLGIASLLDKYTTTARTPTPRLDDKGSRRIRRFYQRYFTGVGVGGRLRFLTLTSSDEAVVMGFDIHRHFRALKERLRRRFGKFEYMGIVEIKGDRQHLHLVFRGEYMAQAQLSAMWTSIHKSPVVDIQAVYKAKGGAQYLAKYLAKETVNRYWASYNWVFAGWVGWSRRVKRAVGHYPSRALLRSLAGLDKVKRRLAMDFLEFRYQSLWEWSMDNDKMSTGIAFETGT</sequence>
<accession>X1PZM1</accession>
<evidence type="ECO:0000313" key="2">
    <source>
        <dbReference type="EMBL" id="GAI61747.1"/>
    </source>
</evidence>
<dbReference type="EMBL" id="BARW01000260">
    <property type="protein sequence ID" value="GAI61747.1"/>
    <property type="molecule type" value="Genomic_DNA"/>
</dbReference>
<reference evidence="2" key="1">
    <citation type="journal article" date="2014" name="Front. Microbiol.">
        <title>High frequency of phylogenetically diverse reductive dehalogenase-homologous genes in deep subseafloor sedimentary metagenomes.</title>
        <authorList>
            <person name="Kawai M."/>
            <person name="Futagami T."/>
            <person name="Toyoda A."/>
            <person name="Takaki Y."/>
            <person name="Nishi S."/>
            <person name="Hori S."/>
            <person name="Arai W."/>
            <person name="Tsubouchi T."/>
            <person name="Morono Y."/>
            <person name="Uchiyama I."/>
            <person name="Ito T."/>
            <person name="Fujiyama A."/>
            <person name="Inagaki F."/>
            <person name="Takami H."/>
        </authorList>
    </citation>
    <scope>NUCLEOTIDE SEQUENCE</scope>
    <source>
        <strain evidence="2">Expedition CK06-06</strain>
    </source>
</reference>
<organism evidence="2">
    <name type="scientific">marine sediment metagenome</name>
    <dbReference type="NCBI Taxonomy" id="412755"/>
    <lineage>
        <taxon>unclassified sequences</taxon>
        <taxon>metagenomes</taxon>
        <taxon>ecological metagenomes</taxon>
    </lineage>
</organism>
<gene>
    <name evidence="2" type="ORF">S12H4_01346</name>
</gene>
<protein>
    <recommendedName>
        <fullName evidence="1">Replication-associated protein ORF2/G2P domain-containing protein</fullName>
    </recommendedName>
</protein>